<organism evidence="1 2">
    <name type="scientific">Leucogyrophana mollusca</name>
    <dbReference type="NCBI Taxonomy" id="85980"/>
    <lineage>
        <taxon>Eukaryota</taxon>
        <taxon>Fungi</taxon>
        <taxon>Dikarya</taxon>
        <taxon>Basidiomycota</taxon>
        <taxon>Agaricomycotina</taxon>
        <taxon>Agaricomycetes</taxon>
        <taxon>Agaricomycetidae</taxon>
        <taxon>Boletales</taxon>
        <taxon>Boletales incertae sedis</taxon>
        <taxon>Leucogyrophana</taxon>
    </lineage>
</organism>
<gene>
    <name evidence="1" type="ORF">BV22DRAFT_902656</name>
</gene>
<proteinExistence type="predicted"/>
<accession>A0ACB8AZC2</accession>
<dbReference type="EMBL" id="MU266757">
    <property type="protein sequence ID" value="KAH7918629.1"/>
    <property type="molecule type" value="Genomic_DNA"/>
</dbReference>
<evidence type="ECO:0000313" key="2">
    <source>
        <dbReference type="Proteomes" id="UP000790709"/>
    </source>
</evidence>
<keyword evidence="2" id="KW-1185">Reference proteome</keyword>
<comment type="caution">
    <text evidence="1">The sequence shown here is derived from an EMBL/GenBank/DDBJ whole genome shotgun (WGS) entry which is preliminary data.</text>
</comment>
<name>A0ACB8AZC2_9AGAM</name>
<protein>
    <submittedName>
        <fullName evidence="1">Uncharacterized protein</fullName>
    </submittedName>
</protein>
<reference evidence="1" key="1">
    <citation type="journal article" date="2021" name="New Phytol.">
        <title>Evolutionary innovations through gain and loss of genes in the ectomycorrhizal Boletales.</title>
        <authorList>
            <person name="Wu G."/>
            <person name="Miyauchi S."/>
            <person name="Morin E."/>
            <person name="Kuo A."/>
            <person name="Drula E."/>
            <person name="Varga T."/>
            <person name="Kohler A."/>
            <person name="Feng B."/>
            <person name="Cao Y."/>
            <person name="Lipzen A."/>
            <person name="Daum C."/>
            <person name="Hundley H."/>
            <person name="Pangilinan J."/>
            <person name="Johnson J."/>
            <person name="Barry K."/>
            <person name="LaButti K."/>
            <person name="Ng V."/>
            <person name="Ahrendt S."/>
            <person name="Min B."/>
            <person name="Choi I.G."/>
            <person name="Park H."/>
            <person name="Plett J.M."/>
            <person name="Magnuson J."/>
            <person name="Spatafora J.W."/>
            <person name="Nagy L.G."/>
            <person name="Henrissat B."/>
            <person name="Grigoriev I.V."/>
            <person name="Yang Z.L."/>
            <person name="Xu J."/>
            <person name="Martin F.M."/>
        </authorList>
    </citation>
    <scope>NUCLEOTIDE SEQUENCE</scope>
    <source>
        <strain evidence="1">KUC20120723A-06</strain>
    </source>
</reference>
<evidence type="ECO:0000313" key="1">
    <source>
        <dbReference type="EMBL" id="KAH7918629.1"/>
    </source>
</evidence>
<sequence>MQPLLETELNNAAGVPESGAELPGTANWTRTRTQSPKMMMQSRTMRTRGAWTPFVSGSTSGGGGTCRGSSVVKFVLPTTSSKSHATHGMRARHPDRLLNALFSVLHVFGDIRVVRCLHC</sequence>
<dbReference type="Proteomes" id="UP000790709">
    <property type="component" value="Unassembled WGS sequence"/>
</dbReference>